<dbReference type="PANTHER" id="PTHR45619">
    <property type="entry name" value="SERINE/THREONINE-PROTEIN PHOSPHATASE PP2A-RELATED"/>
    <property type="match status" value="1"/>
</dbReference>
<keyword evidence="15" id="KW-1185">Reference proteome</keyword>
<protein>
    <recommendedName>
        <fullName evidence="10">Serine/threonine-protein phosphatase</fullName>
        <ecNumber evidence="10">3.1.3.16</ecNumber>
    </recommendedName>
</protein>
<dbReference type="InterPro" id="IPR006186">
    <property type="entry name" value="Ser/Thr-sp_prot-phosphatase"/>
</dbReference>
<comment type="catalytic activity">
    <reaction evidence="7">
        <text>O-phospho-L-seryl-[protein] + H2O = L-seryl-[protein] + phosphate</text>
        <dbReference type="Rhea" id="RHEA:20629"/>
        <dbReference type="Rhea" id="RHEA-COMP:9863"/>
        <dbReference type="Rhea" id="RHEA-COMP:11604"/>
        <dbReference type="ChEBI" id="CHEBI:15377"/>
        <dbReference type="ChEBI" id="CHEBI:29999"/>
        <dbReference type="ChEBI" id="CHEBI:43474"/>
        <dbReference type="ChEBI" id="CHEBI:83421"/>
        <dbReference type="EC" id="3.1.3.16"/>
    </reaction>
</comment>
<feature type="domain" description="CCHC-type" evidence="12">
    <location>
        <begin position="102"/>
        <end position="117"/>
    </location>
</feature>
<dbReference type="InterPro" id="IPR047129">
    <property type="entry name" value="PPA2-like"/>
</dbReference>
<comment type="similarity">
    <text evidence="6">Belongs to the PPP phosphatase family. PP-2A subfamily.</text>
</comment>
<evidence type="ECO:0000256" key="1">
    <source>
        <dbReference type="ARBA" id="ARBA00001936"/>
    </source>
</evidence>
<reference evidence="14" key="1">
    <citation type="submission" date="2018-11" db="EMBL/GenBank/DDBJ databases">
        <authorList>
            <person name="Grassa J C."/>
        </authorList>
    </citation>
    <scope>NUCLEOTIDE SEQUENCE [LARGE SCALE GENOMIC DNA]</scope>
</reference>
<dbReference type="Gene3D" id="3.60.21.10">
    <property type="match status" value="1"/>
</dbReference>
<evidence type="ECO:0000256" key="4">
    <source>
        <dbReference type="ARBA" id="ARBA00022912"/>
    </source>
</evidence>
<dbReference type="GO" id="GO:0004722">
    <property type="term" value="F:protein serine/threonine phosphatase activity"/>
    <property type="evidence" value="ECO:0007669"/>
    <property type="project" value="UniProtKB-EC"/>
</dbReference>
<evidence type="ECO:0000256" key="8">
    <source>
        <dbReference type="ARBA" id="ARBA00048336"/>
    </source>
</evidence>
<dbReference type="InterPro" id="IPR004843">
    <property type="entry name" value="Calcineurin-like_PHP"/>
</dbReference>
<evidence type="ECO:0000259" key="12">
    <source>
        <dbReference type="PROSITE" id="PS50158"/>
    </source>
</evidence>
<dbReference type="Pfam" id="PF14392">
    <property type="entry name" value="zf-CCHC_4"/>
    <property type="match status" value="1"/>
</dbReference>
<evidence type="ECO:0000256" key="7">
    <source>
        <dbReference type="ARBA" id="ARBA00047761"/>
    </source>
</evidence>
<dbReference type="GO" id="GO:0004523">
    <property type="term" value="F:RNA-DNA hybrid ribonuclease activity"/>
    <property type="evidence" value="ECO:0007669"/>
    <property type="project" value="InterPro"/>
</dbReference>
<dbReference type="CDD" id="cd07415">
    <property type="entry name" value="MPP_PP2A_PP4_PP6"/>
    <property type="match status" value="1"/>
</dbReference>
<dbReference type="EnsemblPlants" id="evm.model.03.1695">
    <property type="protein sequence ID" value="cds.evm.model.03.1695"/>
    <property type="gene ID" value="evm.TU.03.1695"/>
</dbReference>
<dbReference type="InterPro" id="IPR012337">
    <property type="entry name" value="RNaseH-like_sf"/>
</dbReference>
<comment type="cofactor">
    <cofactor evidence="1">
        <name>Mn(2+)</name>
        <dbReference type="ChEBI" id="CHEBI:29035"/>
    </cofactor>
</comment>
<dbReference type="PROSITE" id="PS00125">
    <property type="entry name" value="SER_THR_PHOSPHATASE"/>
    <property type="match status" value="1"/>
</dbReference>
<dbReference type="Pfam" id="PF00149">
    <property type="entry name" value="Metallophos"/>
    <property type="match status" value="1"/>
</dbReference>
<name>A0A803P6B4_CANSA</name>
<evidence type="ECO:0000256" key="10">
    <source>
        <dbReference type="RuleBase" id="RU004273"/>
    </source>
</evidence>
<dbReference type="SUPFAM" id="SSF56219">
    <property type="entry name" value="DNase I-like"/>
    <property type="match status" value="1"/>
</dbReference>
<dbReference type="InterPro" id="IPR029052">
    <property type="entry name" value="Metallo-depent_PP-like"/>
</dbReference>
<accession>A0A803P6B4</accession>
<dbReference type="SUPFAM" id="SSF56300">
    <property type="entry name" value="Metallo-dependent phosphatases"/>
    <property type="match status" value="1"/>
</dbReference>
<dbReference type="InterPro" id="IPR025836">
    <property type="entry name" value="Zn_knuckle_CX2CX4HX4C"/>
</dbReference>
<dbReference type="CDD" id="cd01650">
    <property type="entry name" value="RT_nLTR_like"/>
    <property type="match status" value="1"/>
</dbReference>
<keyword evidence="9" id="KW-0862">Zinc</keyword>
<dbReference type="InterPro" id="IPR002156">
    <property type="entry name" value="RNaseH_domain"/>
</dbReference>
<dbReference type="InterPro" id="IPR026960">
    <property type="entry name" value="RVT-Znf"/>
</dbReference>
<dbReference type="PRINTS" id="PR00114">
    <property type="entry name" value="STPHPHTASE"/>
</dbReference>
<keyword evidence="5" id="KW-0464">Manganese</keyword>
<comment type="catalytic activity">
    <reaction evidence="8 10">
        <text>O-phospho-L-threonyl-[protein] + H2O = L-threonyl-[protein] + phosphate</text>
        <dbReference type="Rhea" id="RHEA:47004"/>
        <dbReference type="Rhea" id="RHEA-COMP:11060"/>
        <dbReference type="Rhea" id="RHEA-COMP:11605"/>
        <dbReference type="ChEBI" id="CHEBI:15377"/>
        <dbReference type="ChEBI" id="CHEBI:30013"/>
        <dbReference type="ChEBI" id="CHEBI:43474"/>
        <dbReference type="ChEBI" id="CHEBI:61977"/>
        <dbReference type="EC" id="3.1.3.16"/>
    </reaction>
</comment>
<dbReference type="InterPro" id="IPR001878">
    <property type="entry name" value="Znf_CCHC"/>
</dbReference>
<dbReference type="Pfam" id="PF13456">
    <property type="entry name" value="RVT_3"/>
    <property type="match status" value="1"/>
</dbReference>
<evidence type="ECO:0000256" key="9">
    <source>
        <dbReference type="PROSITE-ProRule" id="PRU00047"/>
    </source>
</evidence>
<dbReference type="GO" id="GO:0003676">
    <property type="term" value="F:nucleic acid binding"/>
    <property type="evidence" value="ECO:0007669"/>
    <property type="project" value="InterPro"/>
</dbReference>
<dbReference type="InterPro" id="IPR000477">
    <property type="entry name" value="RT_dom"/>
</dbReference>
<dbReference type="Gene3D" id="3.60.10.10">
    <property type="entry name" value="Endonuclease/exonuclease/phosphatase"/>
    <property type="match status" value="1"/>
</dbReference>
<dbReference type="EMBL" id="UZAU01000330">
    <property type="status" value="NOT_ANNOTATED_CDS"/>
    <property type="molecule type" value="Genomic_DNA"/>
</dbReference>
<keyword evidence="4" id="KW-0904">Protein phosphatase</keyword>
<dbReference type="CDD" id="cd06222">
    <property type="entry name" value="RNase_H_like"/>
    <property type="match status" value="1"/>
</dbReference>
<proteinExistence type="inferred from homology"/>
<feature type="compositionally biased region" description="Polar residues" evidence="11">
    <location>
        <begin position="390"/>
        <end position="408"/>
    </location>
</feature>
<feature type="region of interest" description="Disordered" evidence="11">
    <location>
        <begin position="373"/>
        <end position="416"/>
    </location>
</feature>
<evidence type="ECO:0000259" key="13">
    <source>
        <dbReference type="PROSITE" id="PS50878"/>
    </source>
</evidence>
<feature type="domain" description="Reverse transcriptase" evidence="13">
    <location>
        <begin position="826"/>
        <end position="1087"/>
    </location>
</feature>
<keyword evidence="9" id="KW-0863">Zinc-finger</keyword>
<organism evidence="14 15">
    <name type="scientific">Cannabis sativa</name>
    <name type="common">Hemp</name>
    <name type="synonym">Marijuana</name>
    <dbReference type="NCBI Taxonomy" id="3483"/>
    <lineage>
        <taxon>Eukaryota</taxon>
        <taxon>Viridiplantae</taxon>
        <taxon>Streptophyta</taxon>
        <taxon>Embryophyta</taxon>
        <taxon>Tracheophyta</taxon>
        <taxon>Spermatophyta</taxon>
        <taxon>Magnoliopsida</taxon>
        <taxon>eudicotyledons</taxon>
        <taxon>Gunneridae</taxon>
        <taxon>Pentapetalae</taxon>
        <taxon>rosids</taxon>
        <taxon>fabids</taxon>
        <taxon>Rosales</taxon>
        <taxon>Cannabaceae</taxon>
        <taxon>Cannabis</taxon>
    </lineage>
</organism>
<evidence type="ECO:0000256" key="11">
    <source>
        <dbReference type="SAM" id="MobiDB-lite"/>
    </source>
</evidence>
<evidence type="ECO:0000256" key="5">
    <source>
        <dbReference type="ARBA" id="ARBA00023211"/>
    </source>
</evidence>
<dbReference type="Proteomes" id="UP000596661">
    <property type="component" value="Chromosome 3"/>
</dbReference>
<dbReference type="Gene3D" id="3.30.420.10">
    <property type="entry name" value="Ribonuclease H-like superfamily/Ribonuclease H"/>
    <property type="match status" value="1"/>
</dbReference>
<evidence type="ECO:0000313" key="14">
    <source>
        <dbReference type="EnsemblPlants" id="cds.evm.model.03.1695"/>
    </source>
</evidence>
<reference evidence="14" key="2">
    <citation type="submission" date="2021-03" db="UniProtKB">
        <authorList>
            <consortium name="EnsemblPlants"/>
        </authorList>
    </citation>
    <scope>IDENTIFICATION</scope>
</reference>
<dbReference type="PROSITE" id="PS50158">
    <property type="entry name" value="ZF_CCHC"/>
    <property type="match status" value="1"/>
</dbReference>
<keyword evidence="3 10" id="KW-0378">Hydrolase</keyword>
<dbReference type="SMART" id="SM00156">
    <property type="entry name" value="PP2Ac"/>
    <property type="match status" value="1"/>
</dbReference>
<dbReference type="GO" id="GO:0008270">
    <property type="term" value="F:zinc ion binding"/>
    <property type="evidence" value="ECO:0007669"/>
    <property type="project" value="UniProtKB-KW"/>
</dbReference>
<dbReference type="InterPro" id="IPR044730">
    <property type="entry name" value="RNase_H-like_dom_plant"/>
</dbReference>
<dbReference type="Pfam" id="PF00078">
    <property type="entry name" value="RVT_1"/>
    <property type="match status" value="1"/>
</dbReference>
<dbReference type="EC" id="3.1.3.16" evidence="10"/>
<dbReference type="Pfam" id="PF13966">
    <property type="entry name" value="zf-RVT"/>
    <property type="match status" value="1"/>
</dbReference>
<dbReference type="FunFam" id="3.60.21.10:FF:000003">
    <property type="entry name" value="Serine/threonine-protein phosphatase"/>
    <property type="match status" value="1"/>
</dbReference>
<dbReference type="SUPFAM" id="SSF53098">
    <property type="entry name" value="Ribonuclease H-like"/>
    <property type="match status" value="1"/>
</dbReference>
<dbReference type="InterPro" id="IPR036691">
    <property type="entry name" value="Endo/exonu/phosph_ase_sf"/>
</dbReference>
<dbReference type="PROSITE" id="PS50878">
    <property type="entry name" value="RT_POL"/>
    <property type="match status" value="1"/>
</dbReference>
<evidence type="ECO:0000313" key="15">
    <source>
        <dbReference type="Proteomes" id="UP000596661"/>
    </source>
</evidence>
<dbReference type="Gramene" id="evm.model.03.1695">
    <property type="protein sequence ID" value="cds.evm.model.03.1695"/>
    <property type="gene ID" value="evm.TU.03.1695"/>
</dbReference>
<keyword evidence="2" id="KW-0479">Metal-binding</keyword>
<dbReference type="InterPro" id="IPR036397">
    <property type="entry name" value="RNaseH_sf"/>
</dbReference>
<evidence type="ECO:0000256" key="6">
    <source>
        <dbReference type="ARBA" id="ARBA00034714"/>
    </source>
</evidence>
<evidence type="ECO:0000256" key="3">
    <source>
        <dbReference type="ARBA" id="ARBA00022801"/>
    </source>
</evidence>
<evidence type="ECO:0000256" key="2">
    <source>
        <dbReference type="ARBA" id="ARBA00022723"/>
    </source>
</evidence>
<sequence length="2024" mass="228277">MKEEETDVYTLRFKQQRKAEFVIDRSPWAVYGGHIALKPITADGGLISIDRMWKNGFPTAEYICMRVELPVSKPILVGLHFPMEEGVCLWGYFKYENLPCLCYRCGIIGHEEPQCRKKRRMIQDDFNHTVPMYGPWVHYGSRPKHCFELIQAAEEAMELEQLNLGHVNGDEASGSAQTAAAATNFEPALIGTEIHQETLRNTETIPEGTTVQEGGEDVSNSTMMPMQKVEGNVATCPISTVSGYEGNEGSGVISAGPSLAQVEQLAMVFKGSLGPSMNKRETGPRQRMKGMARKKLVGLSSHEPIPTLGSCSGKKRRVGDMELDCDNWGSNDLGPHSPDAGKRRCGDPPLDDAVRLNLPTLVNYGLESVDAIPRSSNELPVPGEPESIVDNPTNTLSDVSTQSEQDFSQAEEAGQSMSPKSPYVVFLMETKVTSQNMEGIWQRLGYNNGVAVSAAGAAGGLALFWKVGWNIQILSMDLGKIIAHVGEDHNFKAWVGCFVPVTDLEGRGLRNFIFDCGVVDLEGIGALFTCSNGQDWNNLIREKLDRVFCSTNWISQFTKAGTRNLPIRHSDHSAIVLDTFMDVADFKAPFRYLDAWNMDEGCKGVIQQAWAQVFNGYHSFILCSKLRVTASALTKWNKEHFGFCKKKLAMLEALLTEVQNRVPSPENLQLESAVMTEIDEVEARQEAIWKQKSRELWLKNGDRNSRFFHASLIVRRKRNFIWGILEDGCNWIEDRESITEYFRTKFIDSFSSSLPRLDQDFSAILPPCISLEENASLIDIPSSEEIKAVVWEMPSLKSPGPDGFPAKFYKTHWETVGLQTINFVQEFFASGKFTKEVNRTFIVLIPERPNACKFDDFRPISLCNVCYKIIAKILANRIRVVLDKIISPFQSVFVKGRWIAENSIIAHEIVHDMGRIQRKNAFVGIKCDMSKAYDKMEWPFVEKVLKSLGFNDHFCRLIMQCITTVSFQVLINGGLTKSFSPNRGLRQGDPLLPYLFILCSEVLSRLVLAKEEMGLIRGYQLSRNSPPVSHLMYADDTIFFIEADLLGISHLQEAIQLYCSWSGQCINSNKSKILLSRNCNSALGMLISKSLGFDIMNGDEFFLGNPLFIKGNRPKDFEFILDNVRSKMEGWRARLLSQAARTVLIKNVVSSVPIYTMSVFQLPVKINKALDALIRRLWWTGNVEGGKYLSLLNWEALCKPKGCGGIGIRSFLDINTCLIAKLGWHLATGKNSLWVHLLLDKYCPDSNFWTNDLPKYASPVAKGIWKSRRFIANNSAWVVGNNSQVLIWYCNWTCVDGTVLGPQDLNPGLVNKMKVANLLSVDGCSWDADLVLRTFRSEAAKLNLSTRIQETPLEDHLIWMSSPKGSFTLKATYMDLHKRTFTKDETCSLLWNSRIHERLKLFLWKIAKNCLPFGSRLGEIFGNVAGNCFLCDLDAGGTASHFLGHCPITVTLWRSSKWGINIENYPLSSGAEVVNWILNPPGEVCNNPHFAKTEFALYAAVLYHSLWFFRNFHFHNQGRWRIEDMQKKISKDFDSHWKTINTMAETEQGNHGDSLSNWINPRPGRMKIYVDFANKDGVGSIGVVVRDPSGSIRALYSEKCTFHSVLHGEMQAALVGVQVGHRLGVPDPVIFTGCQILSHVISSAVPPQWNLWYCFTNLMSTLLSFPSSIHWIPRSLNKSAHLLARWCVDKDCNGFLNFWELPPCVRIERTFFPERDAAMPSHSDLDRQIGHLMQCKPLPESEVRTLCEQARAILVEEWNVQPVKCPVTVCGDIHGQFHDLVELFRIGGSAPDTNYLFMGDYVDRGYYSVETVSLLVALKVRYRDRITILRGNHESRQITQVYGFYDECLRKYGNANVWKYFTDLFDYLPLTALIESQIFCLHGGLSPSLDTLDNIRALDRIQEVPHEGPMCDLLWSDPDDRCGWGISPRGAGYTFGQDIASQFNHTNGLTLISRAHQLVMEGYNWCQDKNVVTVFSAPNYCYRCGNMAAILEIGENMEQNFLQFDPAPRQVEPDTTRRTPDYFL</sequence>